<dbReference type="InterPro" id="IPR002347">
    <property type="entry name" value="SDR_fam"/>
</dbReference>
<dbReference type="OrthoDB" id="191139at2759"/>
<dbReference type="SUPFAM" id="SSF51735">
    <property type="entry name" value="NAD(P)-binding Rossmann-fold domains"/>
    <property type="match status" value="1"/>
</dbReference>
<dbReference type="RefSeq" id="XP_043165238.1">
    <property type="nucleotide sequence ID" value="XM_043309303.1"/>
</dbReference>
<dbReference type="PANTHER" id="PTHR24320:SF282">
    <property type="entry name" value="WW DOMAIN-CONTAINING OXIDOREDUCTASE"/>
    <property type="match status" value="1"/>
</dbReference>
<comment type="similarity">
    <text evidence="1">Belongs to the short-chain dehydrogenases/reductases (SDR) family.</text>
</comment>
<proteinExistence type="inferred from homology"/>
<dbReference type="Gene3D" id="3.40.50.720">
    <property type="entry name" value="NAD(P)-binding Rossmann-like Domain"/>
    <property type="match status" value="1"/>
</dbReference>
<evidence type="ECO:0000256" key="3">
    <source>
        <dbReference type="ARBA" id="ARBA00023002"/>
    </source>
</evidence>
<organism evidence="4 5">
    <name type="scientific">Alternaria atra</name>
    <dbReference type="NCBI Taxonomy" id="119953"/>
    <lineage>
        <taxon>Eukaryota</taxon>
        <taxon>Fungi</taxon>
        <taxon>Dikarya</taxon>
        <taxon>Ascomycota</taxon>
        <taxon>Pezizomycotina</taxon>
        <taxon>Dothideomycetes</taxon>
        <taxon>Pleosporomycetidae</taxon>
        <taxon>Pleosporales</taxon>
        <taxon>Pleosporineae</taxon>
        <taxon>Pleosporaceae</taxon>
        <taxon>Alternaria</taxon>
        <taxon>Alternaria sect. Ulocladioides</taxon>
    </lineage>
</organism>
<dbReference type="PRINTS" id="PR00081">
    <property type="entry name" value="GDHRDH"/>
</dbReference>
<comment type="caution">
    <text evidence="4">The sequence shown here is derived from an EMBL/GenBank/DDBJ whole genome shotgun (WGS) entry which is preliminary data.</text>
</comment>
<keyword evidence="5" id="KW-1185">Reference proteome</keyword>
<dbReference type="GO" id="GO:0016491">
    <property type="term" value="F:oxidoreductase activity"/>
    <property type="evidence" value="ECO:0007669"/>
    <property type="project" value="UniProtKB-KW"/>
</dbReference>
<sequence>MHFNPAKDISDLSGKTIVVTGGSSGLGKESVLQLVKHNPDKVYLAARTSKRGNAAIEEIEKEVPSAKGRIHYLELDMASFASVKQAADRIVSENNRIDILMNNAGTTGNPANLTSDGYEIQFGSNYMGPTLFTKLLFPLLQRTAEQPNSDVRIINLSSELFKQAPKEGILFPTLTTPAEELSSVARYGQSKLANYYFSRLCAQKYPNMTSTALHPGVVNTGIWDNLKTRRPVLGTLFSIVCSPFLTSVPEGAKMQLWSSTAPKSQVKNGAFYTSAGNGKEYTQAILNNDKLANELWDWTEKEFAKHGY</sequence>
<dbReference type="GeneID" id="67013069"/>
<dbReference type="PANTHER" id="PTHR24320">
    <property type="entry name" value="RETINOL DEHYDROGENASE"/>
    <property type="match status" value="1"/>
</dbReference>
<keyword evidence="3" id="KW-0560">Oxidoreductase</keyword>
<reference evidence="4" key="1">
    <citation type="submission" date="2021-05" db="EMBL/GenBank/DDBJ databases">
        <authorList>
            <person name="Stam R."/>
        </authorList>
    </citation>
    <scope>NUCLEOTIDE SEQUENCE</scope>
    <source>
        <strain evidence="4">CS162</strain>
    </source>
</reference>
<gene>
    <name evidence="4" type="ORF">ALTATR162_LOCUS1705</name>
</gene>
<evidence type="ECO:0000313" key="5">
    <source>
        <dbReference type="Proteomes" id="UP000676310"/>
    </source>
</evidence>
<evidence type="ECO:0000256" key="1">
    <source>
        <dbReference type="ARBA" id="ARBA00006484"/>
    </source>
</evidence>
<evidence type="ECO:0000313" key="4">
    <source>
        <dbReference type="EMBL" id="CAG5145401.1"/>
    </source>
</evidence>
<dbReference type="Pfam" id="PF00106">
    <property type="entry name" value="adh_short"/>
    <property type="match status" value="1"/>
</dbReference>
<evidence type="ECO:0008006" key="6">
    <source>
        <dbReference type="Google" id="ProtNLM"/>
    </source>
</evidence>
<evidence type="ECO:0000256" key="2">
    <source>
        <dbReference type="ARBA" id="ARBA00022857"/>
    </source>
</evidence>
<dbReference type="InterPro" id="IPR036291">
    <property type="entry name" value="NAD(P)-bd_dom_sf"/>
</dbReference>
<dbReference type="Proteomes" id="UP000676310">
    <property type="component" value="Unassembled WGS sequence"/>
</dbReference>
<name>A0A8J2N2M3_9PLEO</name>
<accession>A0A8J2N2M3</accession>
<dbReference type="EMBL" id="CAJRGZ010000015">
    <property type="protein sequence ID" value="CAG5145401.1"/>
    <property type="molecule type" value="Genomic_DNA"/>
</dbReference>
<keyword evidence="2" id="KW-0521">NADP</keyword>
<protein>
    <recommendedName>
        <fullName evidence="6">NAD(P)-binding protein</fullName>
    </recommendedName>
</protein>
<dbReference type="AlphaFoldDB" id="A0A8J2N2M3"/>